<sequence>MRLAELGKVLVLVSVFWGVTVNADVDNHVVRIAAEDSWPPFSDRNGQGLSKKIAEAAFAYSNYRLEISVVPYARALRQVEQGLLDGCWNVTRQANTEARYHFGEEPLLKADISFYYRAGTALHYTSFAEIPDGTQVGVIIDYEYGDEFEQHKHRFDLVSVSTQKSLLYMLNARRFDVVLMFDKVFESHIASLQLNPEDYRQGHSFYTSEIYIAFNASNKKAEIYSQALDSGLRQLRESGRYNEIMADLSP</sequence>
<name>A0ABU4S145_9GAMM</name>
<keyword evidence="2" id="KW-0732">Signal</keyword>
<accession>A0ABU4S145</accession>
<gene>
    <name evidence="4" type="ORF">SCD92_15985</name>
</gene>
<dbReference type="SUPFAM" id="SSF53850">
    <property type="entry name" value="Periplasmic binding protein-like II"/>
    <property type="match status" value="1"/>
</dbReference>
<dbReference type="Pfam" id="PF00497">
    <property type="entry name" value="SBP_bac_3"/>
    <property type="match status" value="1"/>
</dbReference>
<comment type="similarity">
    <text evidence="1">Belongs to the bacterial solute-binding protein 3 family.</text>
</comment>
<evidence type="ECO:0000313" key="5">
    <source>
        <dbReference type="Proteomes" id="UP001273505"/>
    </source>
</evidence>
<reference evidence="4 5" key="1">
    <citation type="submission" date="2023-11" db="EMBL/GenBank/DDBJ databases">
        <title>Gilvimarinus fulvus sp. nov., isolated from the surface of Kelp.</title>
        <authorList>
            <person name="Sun Y.Y."/>
            <person name="Gong Y."/>
            <person name="Du Z.J."/>
        </authorList>
    </citation>
    <scope>NUCLEOTIDE SEQUENCE [LARGE SCALE GENOMIC DNA]</scope>
    <source>
        <strain evidence="4 5">SDUM040013</strain>
    </source>
</reference>
<keyword evidence="5" id="KW-1185">Reference proteome</keyword>
<dbReference type="PANTHER" id="PTHR35936">
    <property type="entry name" value="MEMBRANE-BOUND LYTIC MUREIN TRANSGLYCOSYLASE F"/>
    <property type="match status" value="1"/>
</dbReference>
<dbReference type="InterPro" id="IPR001638">
    <property type="entry name" value="Solute-binding_3/MltF_N"/>
</dbReference>
<dbReference type="PANTHER" id="PTHR35936:SF25">
    <property type="entry name" value="ABC TRANSPORTER SUBSTRATE-BINDING PROTEIN"/>
    <property type="match status" value="1"/>
</dbReference>
<evidence type="ECO:0000259" key="3">
    <source>
        <dbReference type="Pfam" id="PF00497"/>
    </source>
</evidence>
<proteinExistence type="inferred from homology"/>
<protein>
    <submittedName>
        <fullName evidence="4">Transporter substrate-binding domain-containing protein</fullName>
    </submittedName>
</protein>
<dbReference type="EMBL" id="JAXAFO010000033">
    <property type="protein sequence ID" value="MDX6850875.1"/>
    <property type="molecule type" value="Genomic_DNA"/>
</dbReference>
<dbReference type="Gene3D" id="3.40.190.10">
    <property type="entry name" value="Periplasmic binding protein-like II"/>
    <property type="match status" value="2"/>
</dbReference>
<organism evidence="4 5">
    <name type="scientific">Gilvimarinus gilvus</name>
    <dbReference type="NCBI Taxonomy" id="3058038"/>
    <lineage>
        <taxon>Bacteria</taxon>
        <taxon>Pseudomonadati</taxon>
        <taxon>Pseudomonadota</taxon>
        <taxon>Gammaproteobacteria</taxon>
        <taxon>Cellvibrionales</taxon>
        <taxon>Cellvibrionaceae</taxon>
        <taxon>Gilvimarinus</taxon>
    </lineage>
</organism>
<dbReference type="Proteomes" id="UP001273505">
    <property type="component" value="Unassembled WGS sequence"/>
</dbReference>
<evidence type="ECO:0000256" key="2">
    <source>
        <dbReference type="ARBA" id="ARBA00022729"/>
    </source>
</evidence>
<comment type="caution">
    <text evidence="4">The sequence shown here is derived from an EMBL/GenBank/DDBJ whole genome shotgun (WGS) entry which is preliminary data.</text>
</comment>
<evidence type="ECO:0000313" key="4">
    <source>
        <dbReference type="EMBL" id="MDX6850875.1"/>
    </source>
</evidence>
<dbReference type="RefSeq" id="WP_302721004.1">
    <property type="nucleotide sequence ID" value="NZ_JAULRU010000220.1"/>
</dbReference>
<evidence type="ECO:0000256" key="1">
    <source>
        <dbReference type="ARBA" id="ARBA00010333"/>
    </source>
</evidence>
<feature type="domain" description="Solute-binding protein family 3/N-terminal" evidence="3">
    <location>
        <begin position="30"/>
        <end position="245"/>
    </location>
</feature>